<accession>A0A067CIP1</accession>
<dbReference type="InterPro" id="IPR036457">
    <property type="entry name" value="PPM-type-like_dom_sf"/>
</dbReference>
<comment type="catalytic activity">
    <reaction evidence="1">
        <text>O-phospho-L-threonyl-[protein] + H2O = L-threonyl-[protein] + phosphate</text>
        <dbReference type="Rhea" id="RHEA:47004"/>
        <dbReference type="Rhea" id="RHEA-COMP:11060"/>
        <dbReference type="Rhea" id="RHEA-COMP:11605"/>
        <dbReference type="ChEBI" id="CHEBI:15377"/>
        <dbReference type="ChEBI" id="CHEBI:30013"/>
        <dbReference type="ChEBI" id="CHEBI:43474"/>
        <dbReference type="ChEBI" id="CHEBI:61977"/>
        <dbReference type="EC" id="3.1.3.16"/>
    </reaction>
</comment>
<keyword evidence="1" id="KW-0904">Protein phosphatase</keyword>
<dbReference type="OMA" id="ARINCFQ"/>
<dbReference type="EC" id="3.1.3.16" evidence="1"/>
<organism evidence="3 4">
    <name type="scientific">Saprolegnia parasitica (strain CBS 223.65)</name>
    <dbReference type="NCBI Taxonomy" id="695850"/>
    <lineage>
        <taxon>Eukaryota</taxon>
        <taxon>Sar</taxon>
        <taxon>Stramenopiles</taxon>
        <taxon>Oomycota</taxon>
        <taxon>Saprolegniomycetes</taxon>
        <taxon>Saprolegniales</taxon>
        <taxon>Saprolegniaceae</taxon>
        <taxon>Saprolegnia</taxon>
    </lineage>
</organism>
<dbReference type="GO" id="GO:0004722">
    <property type="term" value="F:protein serine/threonine phosphatase activity"/>
    <property type="evidence" value="ECO:0007669"/>
    <property type="project" value="UniProtKB-EC"/>
</dbReference>
<dbReference type="VEuPathDB" id="FungiDB:SPRG_07879"/>
<dbReference type="EMBL" id="KK583222">
    <property type="protein sequence ID" value="KDO26657.1"/>
    <property type="molecule type" value="Genomic_DNA"/>
</dbReference>
<gene>
    <name evidence="3" type="ORF">SPRG_07879</name>
</gene>
<comment type="catalytic activity">
    <reaction evidence="1">
        <text>O-phospho-L-seryl-[protein] + H2O = L-seryl-[protein] + phosphate</text>
        <dbReference type="Rhea" id="RHEA:20629"/>
        <dbReference type="Rhea" id="RHEA-COMP:9863"/>
        <dbReference type="Rhea" id="RHEA-COMP:11604"/>
        <dbReference type="ChEBI" id="CHEBI:15377"/>
        <dbReference type="ChEBI" id="CHEBI:29999"/>
        <dbReference type="ChEBI" id="CHEBI:43474"/>
        <dbReference type="ChEBI" id="CHEBI:83421"/>
        <dbReference type="EC" id="3.1.3.16"/>
    </reaction>
</comment>
<reference evidence="3 4" key="1">
    <citation type="journal article" date="2013" name="PLoS Genet.">
        <title>Distinctive expansion of potential virulence genes in the genome of the oomycete fish pathogen Saprolegnia parasitica.</title>
        <authorList>
            <person name="Jiang R.H."/>
            <person name="de Bruijn I."/>
            <person name="Haas B.J."/>
            <person name="Belmonte R."/>
            <person name="Lobach L."/>
            <person name="Christie J."/>
            <person name="van den Ackerveken G."/>
            <person name="Bottin A."/>
            <person name="Bulone V."/>
            <person name="Diaz-Moreno S.M."/>
            <person name="Dumas B."/>
            <person name="Fan L."/>
            <person name="Gaulin E."/>
            <person name="Govers F."/>
            <person name="Grenville-Briggs L.J."/>
            <person name="Horner N.R."/>
            <person name="Levin J.Z."/>
            <person name="Mammella M."/>
            <person name="Meijer H.J."/>
            <person name="Morris P."/>
            <person name="Nusbaum C."/>
            <person name="Oome S."/>
            <person name="Phillips A.J."/>
            <person name="van Rooyen D."/>
            <person name="Rzeszutek E."/>
            <person name="Saraiva M."/>
            <person name="Secombes C.J."/>
            <person name="Seidl M.F."/>
            <person name="Snel B."/>
            <person name="Stassen J.H."/>
            <person name="Sykes S."/>
            <person name="Tripathy S."/>
            <person name="van den Berg H."/>
            <person name="Vega-Arreguin J.C."/>
            <person name="Wawra S."/>
            <person name="Young S.K."/>
            <person name="Zeng Q."/>
            <person name="Dieguez-Uribeondo J."/>
            <person name="Russ C."/>
            <person name="Tyler B.M."/>
            <person name="van West P."/>
        </authorList>
    </citation>
    <scope>NUCLEOTIDE SEQUENCE [LARGE SCALE GENOMIC DNA]</scope>
    <source>
        <strain evidence="3 4">CBS 223.65</strain>
    </source>
</reference>
<keyword evidence="1" id="KW-0378">Hydrolase</keyword>
<keyword evidence="1" id="KW-0460">Magnesium</keyword>
<sequence length="391" mass="42018">MPSPLMLRAKGLVLHGSDTITDDEDEWLPTTPTSTVVTDDSPVVEHGANMTTLKRRKPLLHRFFGRKASLDVSYGSASYVYHGEDAMAVGSYYHIVADGVSASGSEDTGRPSRESPSALLARTLVDCVEKALVQYEAFLVQCPNAGSTTGFQDRVLSAISHAQSQLTFAPTMASTLVVCYVDRRARCLYTFCVGDSKAIVVRKGRVIYETFAVLKEFNAPAVVNAKSVSRFMVQTLSLQSGDRLVTFSDGVGDNVFKADLCALVASSHPPRLSAKSKMLHASAELPSSVCSNIAHAALANDGQNWREYPFSVAAAKEYVARVGRSGGGAEKKIAATLKAALKDTPATFDRSIAACPAEAYTHHYALAQVQRMASLTHKKPDDISICLSVFA</sequence>
<evidence type="ECO:0000313" key="4">
    <source>
        <dbReference type="Proteomes" id="UP000030745"/>
    </source>
</evidence>
<dbReference type="SUPFAM" id="SSF81606">
    <property type="entry name" value="PP2C-like"/>
    <property type="match status" value="1"/>
</dbReference>
<comment type="cofactor">
    <cofactor evidence="1">
        <name>Mg(2+)</name>
        <dbReference type="ChEBI" id="CHEBI:18420"/>
    </cofactor>
</comment>
<keyword evidence="4" id="KW-1185">Reference proteome</keyword>
<feature type="domain" description="PPM-type phosphatase" evidence="2">
    <location>
        <begin position="155"/>
        <end position="255"/>
    </location>
</feature>
<dbReference type="GO" id="GO:0046872">
    <property type="term" value="F:metal ion binding"/>
    <property type="evidence" value="ECO:0007669"/>
    <property type="project" value="UniProtKB-UniRule"/>
</dbReference>
<keyword evidence="1" id="KW-0479">Metal-binding</keyword>
<dbReference type="InterPro" id="IPR039123">
    <property type="entry name" value="PPTC7"/>
</dbReference>
<keyword evidence="1" id="KW-0464">Manganese</keyword>
<dbReference type="GeneID" id="24130129"/>
<dbReference type="InterPro" id="IPR001932">
    <property type="entry name" value="PPM-type_phosphatase-like_dom"/>
</dbReference>
<dbReference type="Pfam" id="PF07228">
    <property type="entry name" value="SpoIIE"/>
    <property type="match status" value="1"/>
</dbReference>
<dbReference type="PANTHER" id="PTHR12320:SF1">
    <property type="entry name" value="PROTEIN PHOSPHATASE PTC7 HOMOLOG"/>
    <property type="match status" value="1"/>
</dbReference>
<dbReference type="Gene3D" id="3.60.40.10">
    <property type="entry name" value="PPM-type phosphatase domain"/>
    <property type="match status" value="1"/>
</dbReference>
<dbReference type="PANTHER" id="PTHR12320">
    <property type="entry name" value="PROTEIN PHOSPHATASE 2C"/>
    <property type="match status" value="1"/>
</dbReference>
<evidence type="ECO:0000256" key="1">
    <source>
        <dbReference type="RuleBase" id="RU366020"/>
    </source>
</evidence>
<dbReference type="AlphaFoldDB" id="A0A067CIP1"/>
<evidence type="ECO:0000313" key="3">
    <source>
        <dbReference type="EMBL" id="KDO26657.1"/>
    </source>
</evidence>
<name>A0A067CIP1_SAPPC</name>
<evidence type="ECO:0000259" key="2">
    <source>
        <dbReference type="Pfam" id="PF07228"/>
    </source>
</evidence>
<dbReference type="Proteomes" id="UP000030745">
    <property type="component" value="Unassembled WGS sequence"/>
</dbReference>
<protein>
    <recommendedName>
        <fullName evidence="1">Protein phosphatase</fullName>
        <ecNumber evidence="1">3.1.3.16</ecNumber>
    </recommendedName>
</protein>
<dbReference type="OrthoDB" id="25675at2759"/>
<dbReference type="KEGG" id="spar:SPRG_07879"/>
<comment type="similarity">
    <text evidence="1">Belongs to the PP2C family.</text>
</comment>
<dbReference type="RefSeq" id="XP_012202541.1">
    <property type="nucleotide sequence ID" value="XM_012347151.1"/>
</dbReference>
<comment type="cofactor">
    <cofactor evidence="1">
        <name>Mn(2+)</name>
        <dbReference type="ChEBI" id="CHEBI:29035"/>
    </cofactor>
</comment>
<proteinExistence type="inferred from homology"/>
<dbReference type="STRING" id="695850.A0A067CIP1"/>